<proteinExistence type="predicted"/>
<organism evidence="1 2">
    <name type="scientific">Chitinophaga ginsengisegetis</name>
    <dbReference type="NCBI Taxonomy" id="393003"/>
    <lineage>
        <taxon>Bacteria</taxon>
        <taxon>Pseudomonadati</taxon>
        <taxon>Bacteroidota</taxon>
        <taxon>Chitinophagia</taxon>
        <taxon>Chitinophagales</taxon>
        <taxon>Chitinophagaceae</taxon>
        <taxon>Chitinophaga</taxon>
    </lineage>
</organism>
<gene>
    <name evidence="1" type="ORF">SAMN05660461_1474</name>
</gene>
<keyword evidence="2" id="KW-1185">Reference proteome</keyword>
<dbReference type="Proteomes" id="UP000190166">
    <property type="component" value="Unassembled WGS sequence"/>
</dbReference>
<dbReference type="RefSeq" id="WP_079468735.1">
    <property type="nucleotide sequence ID" value="NZ_FUZZ01000001.1"/>
</dbReference>
<accession>A0A1T5NG31</accession>
<evidence type="ECO:0000313" key="1">
    <source>
        <dbReference type="EMBL" id="SKC99404.1"/>
    </source>
</evidence>
<protein>
    <submittedName>
        <fullName evidence="1">Uncharacterized protein</fullName>
    </submittedName>
</protein>
<name>A0A1T5NG31_9BACT</name>
<evidence type="ECO:0000313" key="2">
    <source>
        <dbReference type="Proteomes" id="UP000190166"/>
    </source>
</evidence>
<dbReference type="PROSITE" id="PS51257">
    <property type="entry name" value="PROKAR_LIPOPROTEIN"/>
    <property type="match status" value="1"/>
</dbReference>
<dbReference type="EMBL" id="FUZZ01000001">
    <property type="protein sequence ID" value="SKC99404.1"/>
    <property type="molecule type" value="Genomic_DNA"/>
</dbReference>
<reference evidence="1 2" key="1">
    <citation type="submission" date="2017-02" db="EMBL/GenBank/DDBJ databases">
        <authorList>
            <person name="Peterson S.W."/>
        </authorList>
    </citation>
    <scope>NUCLEOTIDE SEQUENCE [LARGE SCALE GENOMIC DNA]</scope>
    <source>
        <strain evidence="1 2">DSM 18108</strain>
    </source>
</reference>
<dbReference type="STRING" id="393003.SAMN05660461_1474"/>
<dbReference type="AlphaFoldDB" id="A0A1T5NG31"/>
<sequence>MKKILFLFLLAGLFYACKKDKIGTKPTLSFKGYSLDSVVANTQVMFVTLDVRDGDGDIEDTLQIAPLYDTKIQDTFYIVRRMPEIGANRGNSVKAEVAIRLDPVDFRTYQSLNDSIHFLVFIRDNAGNISDTLATPKIPYNIP</sequence>